<gene>
    <name evidence="11" type="ORF">RM550_03040</name>
</gene>
<dbReference type="InterPro" id="IPR036819">
    <property type="entry name" value="Subtilisin_inhibitor-like_sf"/>
</dbReference>
<feature type="domain" description="Subtilisin inhibitor" evidence="10">
    <location>
        <begin position="49"/>
        <end position="130"/>
    </location>
</feature>
<keyword evidence="4" id="KW-0964">Secreted</keyword>
<dbReference type="InterPro" id="IPR023549">
    <property type="entry name" value="Subtilisin_inhibitor"/>
</dbReference>
<dbReference type="EMBL" id="JAVRFE010000002">
    <property type="protein sequence ID" value="MDT0454716.1"/>
    <property type="molecule type" value="Genomic_DNA"/>
</dbReference>
<dbReference type="Pfam" id="PF00720">
    <property type="entry name" value="SSI"/>
    <property type="match status" value="1"/>
</dbReference>
<name>A0ABU2T0F2_9ACTN</name>
<dbReference type="InterPro" id="IPR000691">
    <property type="entry name" value="Prot_inh_I16_SSI"/>
</dbReference>
<comment type="similarity">
    <text evidence="2 8">Belongs to the protease inhibitor I16 (SSI) family.</text>
</comment>
<feature type="chain" id="PRO_5045920792" evidence="9">
    <location>
        <begin position="40"/>
        <end position="144"/>
    </location>
</feature>
<evidence type="ECO:0000256" key="1">
    <source>
        <dbReference type="ARBA" id="ARBA00004613"/>
    </source>
</evidence>
<evidence type="ECO:0000256" key="7">
    <source>
        <dbReference type="ARBA" id="ARBA00023157"/>
    </source>
</evidence>
<evidence type="ECO:0000313" key="11">
    <source>
        <dbReference type="EMBL" id="MDT0454716.1"/>
    </source>
</evidence>
<organism evidence="11 12">
    <name type="scientific">Streptomyces mooreae</name>
    <dbReference type="NCBI Taxonomy" id="3075523"/>
    <lineage>
        <taxon>Bacteria</taxon>
        <taxon>Bacillati</taxon>
        <taxon>Actinomycetota</taxon>
        <taxon>Actinomycetes</taxon>
        <taxon>Kitasatosporales</taxon>
        <taxon>Streptomycetaceae</taxon>
        <taxon>Streptomyces</taxon>
    </lineage>
</organism>
<evidence type="ECO:0000313" key="12">
    <source>
        <dbReference type="Proteomes" id="UP001180551"/>
    </source>
</evidence>
<dbReference type="PRINTS" id="PR00294">
    <property type="entry name" value="SSBTLNINHBTR"/>
</dbReference>
<keyword evidence="7" id="KW-1015">Disulfide bond</keyword>
<proteinExistence type="inferred from homology"/>
<feature type="signal peptide" evidence="9">
    <location>
        <begin position="1"/>
        <end position="39"/>
    </location>
</feature>
<evidence type="ECO:0000256" key="5">
    <source>
        <dbReference type="ARBA" id="ARBA00022690"/>
    </source>
</evidence>
<dbReference type="RefSeq" id="WP_311622138.1">
    <property type="nucleotide sequence ID" value="NZ_JAVRFE010000002.1"/>
</dbReference>
<evidence type="ECO:0000256" key="9">
    <source>
        <dbReference type="SAM" id="SignalP"/>
    </source>
</evidence>
<comment type="caution">
    <text evidence="11">The sequence shown here is derived from an EMBL/GenBank/DDBJ whole genome shotgun (WGS) entry which is preliminary data.</text>
</comment>
<dbReference type="Gene3D" id="3.30.350.10">
    <property type="entry name" value="Subtilisin inhibitor-like"/>
    <property type="match status" value="1"/>
</dbReference>
<reference evidence="11" key="1">
    <citation type="submission" date="2024-05" db="EMBL/GenBank/DDBJ databases">
        <title>30 novel species of actinomycetes from the DSMZ collection.</title>
        <authorList>
            <person name="Nouioui I."/>
        </authorList>
    </citation>
    <scope>NUCLEOTIDE SEQUENCE</scope>
    <source>
        <strain evidence="11">DSM 41527</strain>
    </source>
</reference>
<accession>A0ABU2T0F2</accession>
<keyword evidence="9" id="KW-0732">Signal</keyword>
<evidence type="ECO:0000256" key="4">
    <source>
        <dbReference type="ARBA" id="ARBA00022525"/>
    </source>
</evidence>
<evidence type="ECO:0000259" key="10">
    <source>
        <dbReference type="Pfam" id="PF00720"/>
    </source>
</evidence>
<comment type="subcellular location">
    <subcellularLocation>
        <location evidence="1">Secreted</location>
    </subcellularLocation>
</comment>
<evidence type="ECO:0000256" key="8">
    <source>
        <dbReference type="RuleBase" id="RU003471"/>
    </source>
</evidence>
<evidence type="ECO:0000256" key="3">
    <source>
        <dbReference type="ARBA" id="ARBA00011738"/>
    </source>
</evidence>
<dbReference type="SUPFAM" id="SSF55399">
    <property type="entry name" value="Subtilisin inhibitor"/>
    <property type="match status" value="1"/>
</dbReference>
<protein>
    <submittedName>
        <fullName evidence="11">SSI family serine proteinase inhibitor</fullName>
    </submittedName>
</protein>
<evidence type="ECO:0000256" key="6">
    <source>
        <dbReference type="ARBA" id="ARBA00022900"/>
    </source>
</evidence>
<sequence length="144" mass="15130">MPVSPRRRSLRTTLTVGVSALAALSSALLGTLSAGPAHADELPAGDQGLLLTVSGAGNTWSRGVRLNCPDVHGRHPYAAAACDALTWARGNLDALPGHPQACTREYDPMTATAIGTWRGVPVNWHKDFPNACTMDAATGPLFRF</sequence>
<dbReference type="Proteomes" id="UP001180551">
    <property type="component" value="Unassembled WGS sequence"/>
</dbReference>
<evidence type="ECO:0000256" key="2">
    <source>
        <dbReference type="ARBA" id="ARBA00010472"/>
    </source>
</evidence>
<keyword evidence="12" id="KW-1185">Reference proteome</keyword>
<keyword evidence="6 8" id="KW-0722">Serine protease inhibitor</keyword>
<comment type="subunit">
    <text evidence="3">Homodimer.</text>
</comment>
<keyword evidence="5 8" id="KW-0646">Protease inhibitor</keyword>